<dbReference type="InterPro" id="IPR007630">
    <property type="entry name" value="RNA_pol_sigma70_r4"/>
</dbReference>
<comment type="similarity">
    <text evidence="6">Belongs to the sigma-70 factor family. RpoD/SigA subfamily.</text>
</comment>
<evidence type="ECO:0000313" key="11">
    <source>
        <dbReference type="Proteomes" id="UP000094936"/>
    </source>
</evidence>
<dbReference type="GO" id="GO:0005737">
    <property type="term" value="C:cytoplasm"/>
    <property type="evidence" value="ECO:0007669"/>
    <property type="project" value="UniProtKB-SubCell"/>
</dbReference>
<evidence type="ECO:0000256" key="3">
    <source>
        <dbReference type="ARBA" id="ARBA00023082"/>
    </source>
</evidence>
<dbReference type="InterPro" id="IPR007627">
    <property type="entry name" value="RNA_pol_sigma70_r2"/>
</dbReference>
<dbReference type="Pfam" id="PF00140">
    <property type="entry name" value="Sigma70_r1_2"/>
    <property type="match status" value="1"/>
</dbReference>
<dbReference type="InterPro" id="IPR013325">
    <property type="entry name" value="RNA_pol_sigma_r2"/>
</dbReference>
<evidence type="ECO:0000313" key="10">
    <source>
        <dbReference type="EMBL" id="ODA35365.1"/>
    </source>
</evidence>
<dbReference type="EMBL" id="LYBM01000004">
    <property type="protein sequence ID" value="ODA35365.1"/>
    <property type="molecule type" value="Genomic_DNA"/>
</dbReference>
<dbReference type="PROSITE" id="PS00716">
    <property type="entry name" value="SIGMA70_2"/>
    <property type="match status" value="1"/>
</dbReference>
<dbReference type="Gene3D" id="1.10.10.10">
    <property type="entry name" value="Winged helix-like DNA-binding domain superfamily/Winged helix DNA-binding domain"/>
    <property type="match status" value="2"/>
</dbReference>
<dbReference type="NCBIfam" id="TIGR02937">
    <property type="entry name" value="sigma70-ECF"/>
    <property type="match status" value="1"/>
</dbReference>
<keyword evidence="4 6" id="KW-0238">DNA-binding</keyword>
<proteinExistence type="inferred from homology"/>
<dbReference type="OrthoDB" id="9809557at2"/>
<dbReference type="NCBIfam" id="TIGR02393">
    <property type="entry name" value="RpoD_Cterm"/>
    <property type="match status" value="1"/>
</dbReference>
<dbReference type="SUPFAM" id="SSF88946">
    <property type="entry name" value="Sigma2 domain of RNA polymerase sigma factors"/>
    <property type="match status" value="1"/>
</dbReference>
<feature type="domain" description="RNA polymerase sigma-70" evidence="9">
    <location>
        <begin position="571"/>
        <end position="597"/>
    </location>
</feature>
<dbReference type="NCBIfam" id="NF004208">
    <property type="entry name" value="PRK05658.1"/>
    <property type="match status" value="1"/>
</dbReference>
<evidence type="ECO:0000256" key="1">
    <source>
        <dbReference type="ARBA" id="ARBA00022490"/>
    </source>
</evidence>
<dbReference type="Pfam" id="PF04546">
    <property type="entry name" value="Sigma70_ner"/>
    <property type="match status" value="1"/>
</dbReference>
<dbReference type="GO" id="GO:0016987">
    <property type="term" value="F:sigma factor activity"/>
    <property type="evidence" value="ECO:0007669"/>
    <property type="project" value="UniProtKB-UniRule"/>
</dbReference>
<dbReference type="InterPro" id="IPR007127">
    <property type="entry name" value="RNA_pol_sigma_70_r1_1"/>
</dbReference>
<dbReference type="Pfam" id="PF04539">
    <property type="entry name" value="Sigma70_r3"/>
    <property type="match status" value="1"/>
</dbReference>
<dbReference type="SUPFAM" id="SSF88659">
    <property type="entry name" value="Sigma3 and sigma4 domains of RNA polymerase sigma factors"/>
    <property type="match status" value="2"/>
</dbReference>
<sequence length="612" mass="70060">MDQNPQSQLKLLVAKGKEQGYLTYAEVNDHLPEDIVDSDQIEDIIQMINDMGIQVVETAPDADELMMSESVADEDAVEAAAAALSSVESEIGRTTDPVRMYMREMGTVELLTREGEIDIAKRIEDGINQVQVSVAEYPSSISYLLDQFDKVEAEELRLTDIISGFIDPNEQDIAPTATHIGSELSEAELEDEDDDIDDDSDDDDSEEDTGIDPELAREKFSELQRSYENMKNAIDTHGRFHETTAVAVEGLSETFKQFRLVPKQFDRLVTDMRETMDRVRTQERLVMRLCVDQAKMPKKTFVQLFSGNESSDNWIDAALAMDKPFTERVAKYEEDLRRCVQKLKIIEEETGLSVERIKDISRRMSIGEAKARRAKKEMVEANLRLVISIAKKYTNRGLQFLDLIQEGNIGLMKAVDKFEYRRGYKFSTYATWWIRQAITRSIADQARTIRIPVHMIETINKLNRISRQMLQEMGREPMPEELAERMQMPEDKIRKVLKIAKEPISMETPIGDDEDSHIGDFLPDDTLELPMDSATMNNLRMATGEVLAGLTPREAKVLRMRFGIDMNTDHTLEEVGKQFDVTRERIRQIEAKALRKLRHPSRSEVLRSFLDE</sequence>
<feature type="short sequence motif" description="Interaction with polymerase core subunit RpoC" evidence="6">
    <location>
        <begin position="402"/>
        <end position="405"/>
    </location>
</feature>
<feature type="region of interest" description="Disordered" evidence="7">
    <location>
        <begin position="184"/>
        <end position="215"/>
    </location>
</feature>
<dbReference type="HAMAP" id="MF_00963">
    <property type="entry name" value="Sigma70_RpoD_SigA"/>
    <property type="match status" value="1"/>
</dbReference>
<dbReference type="InterPro" id="IPR014284">
    <property type="entry name" value="RNA_pol_sigma-70_dom"/>
</dbReference>
<dbReference type="Pfam" id="PF04542">
    <property type="entry name" value="Sigma70_r2"/>
    <property type="match status" value="1"/>
</dbReference>
<dbReference type="CDD" id="cd06171">
    <property type="entry name" value="Sigma70_r4"/>
    <property type="match status" value="1"/>
</dbReference>
<keyword evidence="5 6" id="KW-0804">Transcription</keyword>
<feature type="region of interest" description="Sigma-70 factor domain-3" evidence="6">
    <location>
        <begin position="457"/>
        <end position="533"/>
    </location>
</feature>
<dbReference type="Proteomes" id="UP000094936">
    <property type="component" value="Unassembled WGS sequence"/>
</dbReference>
<comment type="subcellular location">
    <subcellularLocation>
        <location evidence="6">Cytoplasm</location>
    </subcellularLocation>
</comment>
<comment type="caution">
    <text evidence="10">The sequence shown here is derived from an EMBL/GenBank/DDBJ whole genome shotgun (WGS) entry which is preliminary data.</text>
</comment>
<dbReference type="GO" id="GO:0003677">
    <property type="term" value="F:DNA binding"/>
    <property type="evidence" value="ECO:0007669"/>
    <property type="project" value="UniProtKB-UniRule"/>
</dbReference>
<evidence type="ECO:0000256" key="5">
    <source>
        <dbReference type="ARBA" id="ARBA00023163"/>
    </source>
</evidence>
<dbReference type="PRINTS" id="PR00046">
    <property type="entry name" value="SIGMA70FCT"/>
</dbReference>
<name>A0A1C3EQ76_9GAMM</name>
<dbReference type="PROSITE" id="PS00715">
    <property type="entry name" value="SIGMA70_1"/>
    <property type="match status" value="1"/>
</dbReference>
<dbReference type="InterPro" id="IPR012760">
    <property type="entry name" value="RNA_pol_sigma_RpoD_C"/>
</dbReference>
<dbReference type="InterPro" id="IPR050239">
    <property type="entry name" value="Sigma-70_RNA_pol_init_factors"/>
</dbReference>
<dbReference type="InterPro" id="IPR042189">
    <property type="entry name" value="RNA_pol_sigma_70_r1_1_sf"/>
</dbReference>
<evidence type="ECO:0000259" key="8">
    <source>
        <dbReference type="PROSITE" id="PS00715"/>
    </source>
</evidence>
<dbReference type="RefSeq" id="WP_068899540.1">
    <property type="nucleotide sequence ID" value="NZ_JBHUIF010000003.1"/>
</dbReference>
<dbReference type="STRING" id="1080227.A8L45_04160"/>
<feature type="domain" description="RNA polymerase sigma-70" evidence="8">
    <location>
        <begin position="402"/>
        <end position="415"/>
    </location>
</feature>
<evidence type="ECO:0000256" key="2">
    <source>
        <dbReference type="ARBA" id="ARBA00023015"/>
    </source>
</evidence>
<dbReference type="PANTHER" id="PTHR30603">
    <property type="entry name" value="RNA POLYMERASE SIGMA FACTOR RPO"/>
    <property type="match status" value="1"/>
</dbReference>
<dbReference type="InterPro" id="IPR013324">
    <property type="entry name" value="RNA_pol_sigma_r3/r4-like"/>
</dbReference>
<dbReference type="Gene3D" id="1.10.220.120">
    <property type="entry name" value="Sigma-70 factor, region 1.1"/>
    <property type="match status" value="1"/>
</dbReference>
<accession>A0A1C3EQ76</accession>
<dbReference type="PANTHER" id="PTHR30603:SF60">
    <property type="entry name" value="RNA POLYMERASE SIGMA FACTOR RPOD"/>
    <property type="match status" value="1"/>
</dbReference>
<reference evidence="10 11" key="1">
    <citation type="submission" date="2016-05" db="EMBL/GenBank/DDBJ databases">
        <title>Genomic Taxonomy of the Vibrionaceae.</title>
        <authorList>
            <person name="Gomez-Gil B."/>
            <person name="Enciso-Ibarra J."/>
        </authorList>
    </citation>
    <scope>NUCLEOTIDE SEQUENCE [LARGE SCALE GENOMIC DNA]</scope>
    <source>
        <strain evidence="10 11">CAIM 1920</strain>
    </source>
</reference>
<dbReference type="FunFam" id="1.10.220.120:FF:000001">
    <property type="entry name" value="RNA polymerase sigma factor RpoD"/>
    <property type="match status" value="1"/>
</dbReference>
<protein>
    <recommendedName>
        <fullName evidence="6">RNA polymerase sigma factor RpoD</fullName>
    </recommendedName>
    <alternativeName>
        <fullName evidence="6">Sigma-70</fullName>
    </alternativeName>
</protein>
<dbReference type="InterPro" id="IPR007624">
    <property type="entry name" value="RNA_pol_sigma70_r3"/>
</dbReference>
<dbReference type="InterPro" id="IPR028630">
    <property type="entry name" value="Sigma70_RpoD"/>
</dbReference>
<gene>
    <name evidence="6" type="primary">rpoD</name>
    <name evidence="10" type="ORF">A8L45_04160</name>
</gene>
<dbReference type="InterPro" id="IPR036388">
    <property type="entry name" value="WH-like_DNA-bd_sf"/>
</dbReference>
<keyword evidence="3 6" id="KW-0731">Sigma factor</keyword>
<dbReference type="FunFam" id="1.10.10.10:FF:000004">
    <property type="entry name" value="RNA polymerase sigma factor SigA"/>
    <property type="match status" value="1"/>
</dbReference>
<dbReference type="Pfam" id="PF04545">
    <property type="entry name" value="Sigma70_r4"/>
    <property type="match status" value="1"/>
</dbReference>
<evidence type="ECO:0000259" key="9">
    <source>
        <dbReference type="PROSITE" id="PS00716"/>
    </source>
</evidence>
<feature type="DNA-binding region" description="H-T-H motif" evidence="6">
    <location>
        <begin position="572"/>
        <end position="591"/>
    </location>
</feature>
<keyword evidence="1 6" id="KW-0963">Cytoplasm</keyword>
<dbReference type="FunFam" id="1.10.10.10:FF:000002">
    <property type="entry name" value="RNA polymerase sigma factor SigA"/>
    <property type="match status" value="1"/>
</dbReference>
<dbReference type="GO" id="GO:0006352">
    <property type="term" value="P:DNA-templated transcription initiation"/>
    <property type="evidence" value="ECO:0007669"/>
    <property type="project" value="UniProtKB-UniRule"/>
</dbReference>
<comment type="subunit">
    <text evidence="6">Interacts transiently with the RNA polymerase catalytic core.</text>
</comment>
<dbReference type="FunFam" id="1.10.601.10:FF:000002">
    <property type="entry name" value="RNA polymerase sigma factor RpoD"/>
    <property type="match status" value="1"/>
</dbReference>
<keyword evidence="11" id="KW-1185">Reference proteome</keyword>
<evidence type="ECO:0000256" key="7">
    <source>
        <dbReference type="SAM" id="MobiDB-lite"/>
    </source>
</evidence>
<dbReference type="InterPro" id="IPR007631">
    <property type="entry name" value="RNA_pol_sigma_70_non-ess"/>
</dbReference>
<keyword evidence="2 6" id="KW-0805">Transcription regulation</keyword>
<evidence type="ECO:0000256" key="4">
    <source>
        <dbReference type="ARBA" id="ARBA00023125"/>
    </source>
</evidence>
<organism evidence="10 11">
    <name type="scientific">Veronia pacifica</name>
    <dbReference type="NCBI Taxonomy" id="1080227"/>
    <lineage>
        <taxon>Bacteria</taxon>
        <taxon>Pseudomonadati</taxon>
        <taxon>Pseudomonadota</taxon>
        <taxon>Gammaproteobacteria</taxon>
        <taxon>Vibrionales</taxon>
        <taxon>Vibrionaceae</taxon>
        <taxon>Veronia</taxon>
    </lineage>
</organism>
<dbReference type="AlphaFoldDB" id="A0A1C3EQ76"/>
<dbReference type="Pfam" id="PF03979">
    <property type="entry name" value="Sigma70_r1_1"/>
    <property type="match status" value="1"/>
</dbReference>
<dbReference type="Gene3D" id="1.10.601.10">
    <property type="entry name" value="RNA Polymerase Primary Sigma Factor"/>
    <property type="match status" value="1"/>
</dbReference>
<dbReference type="InterPro" id="IPR000943">
    <property type="entry name" value="RNA_pol_sigma70"/>
</dbReference>
<evidence type="ECO:0000256" key="6">
    <source>
        <dbReference type="HAMAP-Rule" id="MF_00963"/>
    </source>
</evidence>
<dbReference type="InterPro" id="IPR009042">
    <property type="entry name" value="RNA_pol_sigma70_r1_2"/>
</dbReference>
<feature type="region of interest" description="Sigma-70 factor domain-4" evidence="6">
    <location>
        <begin position="546"/>
        <end position="599"/>
    </location>
</feature>
<comment type="function">
    <text evidence="6">Sigma factors are initiation factors that promote the attachment of RNA polymerase to specific initiation sites and are then released. This sigma factor is the primary sigma factor during exponential growth.</text>
</comment>
<feature type="compositionally biased region" description="Acidic residues" evidence="7">
    <location>
        <begin position="185"/>
        <end position="211"/>
    </location>
</feature>
<feature type="region of interest" description="Sigma-70 factor domain-2" evidence="6">
    <location>
        <begin position="378"/>
        <end position="448"/>
    </location>
</feature>